<evidence type="ECO:0000259" key="8">
    <source>
        <dbReference type="PROSITE" id="PS50240"/>
    </source>
</evidence>
<evidence type="ECO:0000256" key="6">
    <source>
        <dbReference type="SAM" id="Phobius"/>
    </source>
</evidence>
<accession>A0A9N9MW20</accession>
<dbReference type="GO" id="GO:0004252">
    <property type="term" value="F:serine-type endopeptidase activity"/>
    <property type="evidence" value="ECO:0007669"/>
    <property type="project" value="InterPro"/>
</dbReference>
<dbReference type="GO" id="GO:0006508">
    <property type="term" value="P:proteolysis"/>
    <property type="evidence" value="ECO:0007669"/>
    <property type="project" value="UniProtKB-KW"/>
</dbReference>
<feature type="transmembrane region" description="Helical" evidence="6">
    <location>
        <begin position="633"/>
        <end position="651"/>
    </location>
</feature>
<feature type="chain" id="PRO_5040485973" description="Peptidase S1 domain-containing protein" evidence="7">
    <location>
        <begin position="20"/>
        <end position="656"/>
    </location>
</feature>
<organism evidence="9 10">
    <name type="scientific">Ceutorhynchus assimilis</name>
    <name type="common">cabbage seed weevil</name>
    <dbReference type="NCBI Taxonomy" id="467358"/>
    <lineage>
        <taxon>Eukaryota</taxon>
        <taxon>Metazoa</taxon>
        <taxon>Ecdysozoa</taxon>
        <taxon>Arthropoda</taxon>
        <taxon>Hexapoda</taxon>
        <taxon>Insecta</taxon>
        <taxon>Pterygota</taxon>
        <taxon>Neoptera</taxon>
        <taxon>Endopterygota</taxon>
        <taxon>Coleoptera</taxon>
        <taxon>Polyphaga</taxon>
        <taxon>Cucujiformia</taxon>
        <taxon>Curculionidae</taxon>
        <taxon>Ceutorhynchinae</taxon>
        <taxon>Ceutorhynchus</taxon>
    </lineage>
</organism>
<keyword evidence="6" id="KW-1133">Transmembrane helix</keyword>
<evidence type="ECO:0000256" key="7">
    <source>
        <dbReference type="SAM" id="SignalP"/>
    </source>
</evidence>
<evidence type="ECO:0000256" key="3">
    <source>
        <dbReference type="ARBA" id="ARBA00022825"/>
    </source>
</evidence>
<dbReference type="AlphaFoldDB" id="A0A9N9MW20"/>
<evidence type="ECO:0000256" key="1">
    <source>
        <dbReference type="ARBA" id="ARBA00022670"/>
    </source>
</evidence>
<evidence type="ECO:0000313" key="9">
    <source>
        <dbReference type="EMBL" id="CAG9771282.1"/>
    </source>
</evidence>
<keyword evidence="1" id="KW-0645">Protease</keyword>
<dbReference type="PROSITE" id="PS50240">
    <property type="entry name" value="TRYPSIN_DOM"/>
    <property type="match status" value="2"/>
</dbReference>
<feature type="region of interest" description="Disordered" evidence="5">
    <location>
        <begin position="319"/>
        <end position="385"/>
    </location>
</feature>
<gene>
    <name evidence="9" type="ORF">CEUTPL_LOCUS11720</name>
</gene>
<evidence type="ECO:0000313" key="10">
    <source>
        <dbReference type="Proteomes" id="UP001152799"/>
    </source>
</evidence>
<feature type="signal peptide" evidence="7">
    <location>
        <begin position="1"/>
        <end position="19"/>
    </location>
</feature>
<dbReference type="SUPFAM" id="SSF50494">
    <property type="entry name" value="Trypsin-like serine proteases"/>
    <property type="match status" value="2"/>
</dbReference>
<dbReference type="PANTHER" id="PTHR24276:SF98">
    <property type="entry name" value="FI18310P1-RELATED"/>
    <property type="match status" value="1"/>
</dbReference>
<feature type="compositionally biased region" description="Basic and acidic residues" evidence="5">
    <location>
        <begin position="56"/>
        <end position="66"/>
    </location>
</feature>
<dbReference type="InterPro" id="IPR001254">
    <property type="entry name" value="Trypsin_dom"/>
</dbReference>
<dbReference type="PANTHER" id="PTHR24276">
    <property type="entry name" value="POLYSERASE-RELATED"/>
    <property type="match status" value="1"/>
</dbReference>
<keyword evidence="7" id="KW-0732">Signal</keyword>
<dbReference type="Proteomes" id="UP001152799">
    <property type="component" value="Chromosome 7"/>
</dbReference>
<keyword evidence="6" id="KW-0472">Membrane</keyword>
<protein>
    <recommendedName>
        <fullName evidence="8">Peptidase S1 domain-containing protein</fullName>
    </recommendedName>
</protein>
<reference evidence="9" key="1">
    <citation type="submission" date="2022-01" db="EMBL/GenBank/DDBJ databases">
        <authorList>
            <person name="King R."/>
        </authorList>
    </citation>
    <scope>NUCLEOTIDE SEQUENCE</scope>
</reference>
<evidence type="ECO:0000256" key="2">
    <source>
        <dbReference type="ARBA" id="ARBA00022801"/>
    </source>
</evidence>
<evidence type="ECO:0000256" key="4">
    <source>
        <dbReference type="ARBA" id="ARBA00023157"/>
    </source>
</evidence>
<feature type="region of interest" description="Disordered" evidence="5">
    <location>
        <begin position="20"/>
        <end position="85"/>
    </location>
</feature>
<keyword evidence="2" id="KW-0378">Hydrolase</keyword>
<dbReference type="EMBL" id="OU892283">
    <property type="protein sequence ID" value="CAG9771282.1"/>
    <property type="molecule type" value="Genomic_DNA"/>
</dbReference>
<name>A0A9N9MW20_9CUCU</name>
<evidence type="ECO:0000256" key="5">
    <source>
        <dbReference type="SAM" id="MobiDB-lite"/>
    </source>
</evidence>
<keyword evidence="3" id="KW-0720">Serine protease</keyword>
<feature type="compositionally biased region" description="Polar residues" evidence="5">
    <location>
        <begin position="335"/>
        <end position="369"/>
    </location>
</feature>
<dbReference type="InterPro" id="IPR043504">
    <property type="entry name" value="Peptidase_S1_PA_chymotrypsin"/>
</dbReference>
<dbReference type="Pfam" id="PF00089">
    <property type="entry name" value="Trypsin"/>
    <property type="match status" value="2"/>
</dbReference>
<dbReference type="SMART" id="SM00020">
    <property type="entry name" value="Tryp_SPc"/>
    <property type="match status" value="1"/>
</dbReference>
<keyword evidence="10" id="KW-1185">Reference proteome</keyword>
<dbReference type="InterPro" id="IPR050430">
    <property type="entry name" value="Peptidase_S1"/>
</dbReference>
<sequence length="656" mass="72697">MINQYLLLIYLVSSHYTLSASSSNETKSREEHTLSASSPNEIKSPEEHTLSASSPDETKSPEERALSDSSPRPNETKTPEERSITAETLSTYTYPYVVKVESEHHNQFRLLGGGTLIAPAFVLTSGIVTDLMSSYRHCRIVVLADRTKNSRTVNIKKNFTHPTKSVALLELSESLHAGPGNIGFVTLPNRQGTSNFSVEYRGSFKIMGFGFTQSSFWSIPNLADITQNILRGGYVAIVPNKECEEEGDNVFCFKLDTNNVHPSSSDRGGPLIYEDKQVGIIGIAHKEKLSMIVNAKVAHYLDFIEETIDKSSFSCHYTLSASSPNETKSPEEHTLSASSPNEIKSTEEQTLSASSPNEIESTEEPTLSASGPDENESPEERLKDSHVCKTGQYPYVVKVESEKSNTFYCMGAGTLIAPQFVLTSAVVTGYMSQYHHGRIVALADQENPLRANVKENFTDPSNSIALLKLSESLDESDGNIKFAPLVDRQQYDVSNFTLHCKTVEIMGYGLTKSSSWNILPSLSIEVPNVLYCSFVTLISNEQCKEKFRALKVRPTKVIVPEDNEDSYLCFELKQADSHPGVTDFGGPILCHEVQVGIIGYYYEKLETTTINAKVEHYLDFIDKIMEKNSSTTAYSGSIVITIIIFGLYYTCSTVQF</sequence>
<keyword evidence="4" id="KW-1015">Disulfide bond</keyword>
<dbReference type="Gene3D" id="2.40.10.10">
    <property type="entry name" value="Trypsin-like serine proteases"/>
    <property type="match status" value="2"/>
</dbReference>
<feature type="compositionally biased region" description="Basic and acidic residues" evidence="5">
    <location>
        <begin position="74"/>
        <end position="84"/>
    </location>
</feature>
<dbReference type="InterPro" id="IPR009003">
    <property type="entry name" value="Peptidase_S1_PA"/>
</dbReference>
<feature type="domain" description="Peptidase S1" evidence="8">
    <location>
        <begin position="83"/>
        <end position="309"/>
    </location>
</feature>
<keyword evidence="6" id="KW-0812">Transmembrane</keyword>
<proteinExistence type="predicted"/>
<feature type="domain" description="Peptidase S1" evidence="8">
    <location>
        <begin position="382"/>
        <end position="626"/>
    </location>
</feature>